<dbReference type="Pfam" id="PF03963">
    <property type="entry name" value="FlgD"/>
    <property type="match status" value="1"/>
</dbReference>
<organism evidence="2">
    <name type="scientific">marine metagenome</name>
    <dbReference type="NCBI Taxonomy" id="408172"/>
    <lineage>
        <taxon>unclassified sequences</taxon>
        <taxon>metagenomes</taxon>
        <taxon>ecological metagenomes</taxon>
    </lineage>
</organism>
<evidence type="ECO:0000313" key="2">
    <source>
        <dbReference type="EMBL" id="SVC34911.1"/>
    </source>
</evidence>
<sequence length="58" mass="6224">MIINPISPTTTKEGITASGDSTLGKDDFLKILVAQLEAQDPLEPMEGQEFASQLAQFS</sequence>
<dbReference type="AlphaFoldDB" id="A0A382LJ64"/>
<name>A0A382LJ64_9ZZZZ</name>
<evidence type="ECO:0000256" key="1">
    <source>
        <dbReference type="ARBA" id="ARBA00022795"/>
    </source>
</evidence>
<proteinExistence type="predicted"/>
<dbReference type="GO" id="GO:0044781">
    <property type="term" value="P:bacterial-type flagellum organization"/>
    <property type="evidence" value="ECO:0007669"/>
    <property type="project" value="UniProtKB-KW"/>
</dbReference>
<dbReference type="InterPro" id="IPR005648">
    <property type="entry name" value="FlgD"/>
</dbReference>
<accession>A0A382LJ64</accession>
<keyword evidence="1" id="KW-1005">Bacterial flagellum biogenesis</keyword>
<dbReference type="EMBL" id="UINC01086447">
    <property type="protein sequence ID" value="SVC34911.1"/>
    <property type="molecule type" value="Genomic_DNA"/>
</dbReference>
<reference evidence="2" key="1">
    <citation type="submission" date="2018-05" db="EMBL/GenBank/DDBJ databases">
        <authorList>
            <person name="Lanie J.A."/>
            <person name="Ng W.-L."/>
            <person name="Kazmierczak K.M."/>
            <person name="Andrzejewski T.M."/>
            <person name="Davidsen T.M."/>
            <person name="Wayne K.J."/>
            <person name="Tettelin H."/>
            <person name="Glass J.I."/>
            <person name="Rusch D."/>
            <person name="Podicherti R."/>
            <person name="Tsui H.-C.T."/>
            <person name="Winkler M.E."/>
        </authorList>
    </citation>
    <scope>NUCLEOTIDE SEQUENCE</scope>
</reference>
<feature type="non-terminal residue" evidence="2">
    <location>
        <position position="58"/>
    </location>
</feature>
<gene>
    <name evidence="2" type="ORF">METZ01_LOCUS287765</name>
</gene>
<protein>
    <recommendedName>
        <fullName evidence="3">Basal-body rod modification protein FlgD</fullName>
    </recommendedName>
</protein>
<evidence type="ECO:0008006" key="3">
    <source>
        <dbReference type="Google" id="ProtNLM"/>
    </source>
</evidence>